<keyword evidence="2" id="KW-1185">Reference proteome</keyword>
<dbReference type="Gene3D" id="3.60.10.10">
    <property type="entry name" value="Endonuclease/exonuclease/phosphatase"/>
    <property type="match status" value="1"/>
</dbReference>
<protein>
    <submittedName>
        <fullName evidence="1">Uncharacterized protein</fullName>
    </submittedName>
</protein>
<dbReference type="InterPro" id="IPR036691">
    <property type="entry name" value="Endo/exonu/phosph_ase_sf"/>
</dbReference>
<dbReference type="EMBL" id="CACRXK020010993">
    <property type="protein sequence ID" value="CAB4020519.1"/>
    <property type="molecule type" value="Genomic_DNA"/>
</dbReference>
<dbReference type="AlphaFoldDB" id="A0A7D9J2R1"/>
<reference evidence="1" key="1">
    <citation type="submission" date="2020-04" db="EMBL/GenBank/DDBJ databases">
        <authorList>
            <person name="Alioto T."/>
            <person name="Alioto T."/>
            <person name="Gomez Garrido J."/>
        </authorList>
    </citation>
    <scope>NUCLEOTIDE SEQUENCE</scope>
    <source>
        <strain evidence="1">A484AB</strain>
    </source>
</reference>
<sequence length="479" mass="54973">MPTKNRYSVFSLDEANTEVPEKPDVSANLSSSEQRSSERKNAKPTKTTFDMDHYVKPTLSKNPKEVIIHAGTNNIPRDEPEDIASKTAKLGEYIERTSNAKFKHIDEFRIHMHEQELDVLGISETRLDSDYPADLISIDGYTWIAKNRNRSGGAVGFYIRNTINFHERIDLNNNEIETLTIEVLKPKMKPFLITTWYRLPNSTTDKLKEFEKLLQQIDYEDKESHIKNENNEEVQDKDIPNVFNKHFIEVGQRLSRNIPITDKQQEAYINVSNARFHFQELSQQEILNLLSNIATNKATGPDKISAKLVKVAAPIIANHLTIIFNKSLSEGTFPHDWKISKVTPIYKNGPKHDMNNYRPISVISTIAKVMEKVAHNQLYLYLQDENLLSTSQQGFRPSHSTVTALLEITDKLYHNIDMGSYRRLNLIETDPPIYRGTEKIKRVKLIKSLGLMLDETLSWNEQVNAITTKVNRGNLQLAT</sequence>
<comment type="caution">
    <text evidence="1">The sequence shown here is derived from an EMBL/GenBank/DDBJ whole genome shotgun (WGS) entry which is preliminary data.</text>
</comment>
<dbReference type="PANTHER" id="PTHR33395">
    <property type="entry name" value="TRANSCRIPTASE, PUTATIVE-RELATED-RELATED"/>
    <property type="match status" value="1"/>
</dbReference>
<proteinExistence type="predicted"/>
<dbReference type="SUPFAM" id="SSF56219">
    <property type="entry name" value="DNase I-like"/>
    <property type="match status" value="1"/>
</dbReference>
<dbReference type="OrthoDB" id="2717295at2759"/>
<gene>
    <name evidence="1" type="ORF">PACLA_8A075534</name>
</gene>
<name>A0A7D9J2R1_PARCT</name>
<dbReference type="Proteomes" id="UP001152795">
    <property type="component" value="Unassembled WGS sequence"/>
</dbReference>
<evidence type="ECO:0000313" key="2">
    <source>
        <dbReference type="Proteomes" id="UP001152795"/>
    </source>
</evidence>
<dbReference type="PANTHER" id="PTHR33395:SF22">
    <property type="entry name" value="REVERSE TRANSCRIPTASE DOMAIN-CONTAINING PROTEIN"/>
    <property type="match status" value="1"/>
</dbReference>
<evidence type="ECO:0000313" key="1">
    <source>
        <dbReference type="EMBL" id="CAB4020519.1"/>
    </source>
</evidence>
<organism evidence="1 2">
    <name type="scientific">Paramuricea clavata</name>
    <name type="common">Red gorgonian</name>
    <name type="synonym">Violescent sea-whip</name>
    <dbReference type="NCBI Taxonomy" id="317549"/>
    <lineage>
        <taxon>Eukaryota</taxon>
        <taxon>Metazoa</taxon>
        <taxon>Cnidaria</taxon>
        <taxon>Anthozoa</taxon>
        <taxon>Octocorallia</taxon>
        <taxon>Malacalcyonacea</taxon>
        <taxon>Plexauridae</taxon>
        <taxon>Paramuricea</taxon>
    </lineage>
</organism>
<accession>A0A7D9J2R1</accession>